<dbReference type="InterPro" id="IPR012337">
    <property type="entry name" value="RNaseH-like_sf"/>
</dbReference>
<sequence length="234" mass="26940">MSTLIFDIETVGEDFDSFDETTQASLTRWVRREPLAEQERLLGEVKNGLGLSPLTGRIVAIGVLDEEKGKGAVYFDAPKGDFPEREENGMKLKPMSEKEMLENFWRGVAEYETFISFNGRGFDVPFLMVRSAVHGIRPTKDLMSNRYLESQDYDARHIDLMDQLSFYGAVRRKGSLHMWCRVFGIESPKADGVSGADIKRLFDEARFEDIARYNAKDLFATRDLYRHWRKNVAF</sequence>
<dbReference type="STRING" id="1805281.AUJ77_02045"/>
<evidence type="ECO:0000313" key="2">
    <source>
        <dbReference type="EMBL" id="OIO30571.1"/>
    </source>
</evidence>
<gene>
    <name evidence="2" type="ORF">AUJ77_02045</name>
</gene>
<organism evidence="2 3">
    <name type="scientific">Candidatus Nomurabacteria bacterium CG1_02_43_90</name>
    <dbReference type="NCBI Taxonomy" id="1805281"/>
    <lineage>
        <taxon>Bacteria</taxon>
        <taxon>Candidatus Nomuraibacteriota</taxon>
    </lineage>
</organism>
<reference evidence="2 3" key="1">
    <citation type="journal article" date="2016" name="Environ. Microbiol.">
        <title>Genomic resolution of a cold subsurface aquifer community provides metabolic insights for novel microbes adapted to high CO concentrations.</title>
        <authorList>
            <person name="Probst A.J."/>
            <person name="Castelle C.J."/>
            <person name="Singh A."/>
            <person name="Brown C.T."/>
            <person name="Anantharaman K."/>
            <person name="Sharon I."/>
            <person name="Hug L.A."/>
            <person name="Burstein D."/>
            <person name="Emerson J.B."/>
            <person name="Thomas B.C."/>
            <person name="Banfield J.F."/>
        </authorList>
    </citation>
    <scope>NUCLEOTIDE SEQUENCE [LARGE SCALE GENOMIC DNA]</scope>
    <source>
        <strain evidence="2">CG1_02_43_90</strain>
    </source>
</reference>
<name>A0A1J4V3L4_9BACT</name>
<dbReference type="Gene3D" id="3.30.420.10">
    <property type="entry name" value="Ribonuclease H-like superfamily/Ribonuclease H"/>
    <property type="match status" value="1"/>
</dbReference>
<dbReference type="Proteomes" id="UP000181992">
    <property type="component" value="Unassembled WGS sequence"/>
</dbReference>
<dbReference type="InterPro" id="IPR036397">
    <property type="entry name" value="RNaseH_sf"/>
</dbReference>
<dbReference type="EMBL" id="MNVN01000015">
    <property type="protein sequence ID" value="OIO30571.1"/>
    <property type="molecule type" value="Genomic_DNA"/>
</dbReference>
<comment type="caution">
    <text evidence="2">The sequence shown here is derived from an EMBL/GenBank/DDBJ whole genome shotgun (WGS) entry which is preliminary data.</text>
</comment>
<accession>A0A1J4V3L4</accession>
<protein>
    <recommendedName>
        <fullName evidence="1">Predicted 3'-5' exonuclease PolB-like domain-containing protein</fullName>
    </recommendedName>
</protein>
<dbReference type="Pfam" id="PF10108">
    <property type="entry name" value="DNA_pol_B_exo2"/>
    <property type="match status" value="1"/>
</dbReference>
<dbReference type="GO" id="GO:0003676">
    <property type="term" value="F:nucleic acid binding"/>
    <property type="evidence" value="ECO:0007669"/>
    <property type="project" value="InterPro"/>
</dbReference>
<dbReference type="InterPro" id="IPR019288">
    <property type="entry name" value="3'-5'_exonuclease_PolB-like"/>
</dbReference>
<feature type="domain" description="Predicted 3'-5' exonuclease PolB-like" evidence="1">
    <location>
        <begin position="95"/>
        <end position="225"/>
    </location>
</feature>
<dbReference type="AlphaFoldDB" id="A0A1J4V3L4"/>
<proteinExistence type="predicted"/>
<dbReference type="SUPFAM" id="SSF53098">
    <property type="entry name" value="Ribonuclease H-like"/>
    <property type="match status" value="1"/>
</dbReference>
<evidence type="ECO:0000313" key="3">
    <source>
        <dbReference type="Proteomes" id="UP000181992"/>
    </source>
</evidence>
<evidence type="ECO:0000259" key="1">
    <source>
        <dbReference type="Pfam" id="PF10108"/>
    </source>
</evidence>